<comment type="similarity">
    <text evidence="2">Belongs to the ATG10 family.</text>
</comment>
<name>A0AA35L1B9_9SAUR</name>
<dbReference type="AlphaFoldDB" id="A0AA35L1B9"/>
<dbReference type="GO" id="GO:0015031">
    <property type="term" value="P:protein transport"/>
    <property type="evidence" value="ECO:0007669"/>
    <property type="project" value="UniProtKB-KW"/>
</dbReference>
<gene>
    <name evidence="13" type="ORF">PODLI_1B006614</name>
</gene>
<dbReference type="FunFam" id="3.30.1460.50:FF:000002">
    <property type="entry name" value="Autophagy related 10"/>
    <property type="match status" value="1"/>
</dbReference>
<dbReference type="PANTHER" id="PTHR14957">
    <property type="entry name" value="UBIQUITIN-LIKE-CONJUGATING ENZYME ATG10"/>
    <property type="match status" value="1"/>
</dbReference>
<dbReference type="Proteomes" id="UP001178461">
    <property type="component" value="Chromosome 11"/>
</dbReference>
<keyword evidence="5" id="KW-0963">Cytoplasm</keyword>
<feature type="compositionally biased region" description="Basic and acidic residues" evidence="12">
    <location>
        <begin position="14"/>
        <end position="27"/>
    </location>
</feature>
<dbReference type="PANTHER" id="PTHR14957:SF1">
    <property type="entry name" value="UBIQUITIN-LIKE-CONJUGATING ENZYME ATG10"/>
    <property type="match status" value="1"/>
</dbReference>
<keyword evidence="8" id="KW-0653">Protein transport</keyword>
<evidence type="ECO:0000256" key="5">
    <source>
        <dbReference type="ARBA" id="ARBA00022490"/>
    </source>
</evidence>
<evidence type="ECO:0000256" key="9">
    <source>
        <dbReference type="ARBA" id="ARBA00023006"/>
    </source>
</evidence>
<dbReference type="GO" id="GO:0061651">
    <property type="term" value="F:Atg12 conjugating enzyme activity"/>
    <property type="evidence" value="ECO:0007669"/>
    <property type="project" value="TreeGrafter"/>
</dbReference>
<evidence type="ECO:0000256" key="6">
    <source>
        <dbReference type="ARBA" id="ARBA00022679"/>
    </source>
</evidence>
<evidence type="ECO:0000313" key="14">
    <source>
        <dbReference type="Proteomes" id="UP001178461"/>
    </source>
</evidence>
<dbReference type="Pfam" id="PF03987">
    <property type="entry name" value="Autophagy_act_C"/>
    <property type="match status" value="1"/>
</dbReference>
<evidence type="ECO:0000256" key="8">
    <source>
        <dbReference type="ARBA" id="ARBA00022927"/>
    </source>
</evidence>
<evidence type="ECO:0000256" key="12">
    <source>
        <dbReference type="SAM" id="MobiDB-lite"/>
    </source>
</evidence>
<reference evidence="13" key="1">
    <citation type="submission" date="2022-12" db="EMBL/GenBank/DDBJ databases">
        <authorList>
            <person name="Alioto T."/>
            <person name="Alioto T."/>
            <person name="Gomez Garrido J."/>
        </authorList>
    </citation>
    <scope>NUCLEOTIDE SEQUENCE</scope>
</reference>
<feature type="compositionally biased region" description="Low complexity" evidence="12">
    <location>
        <begin position="28"/>
        <end position="38"/>
    </location>
</feature>
<evidence type="ECO:0000256" key="2">
    <source>
        <dbReference type="ARBA" id="ARBA00005696"/>
    </source>
</evidence>
<evidence type="ECO:0000256" key="11">
    <source>
        <dbReference type="ARBA" id="ARBA00054759"/>
    </source>
</evidence>
<dbReference type="GO" id="GO:0032446">
    <property type="term" value="P:protein modification by small protein conjugation"/>
    <property type="evidence" value="ECO:0007669"/>
    <property type="project" value="TreeGrafter"/>
</dbReference>
<keyword evidence="4" id="KW-0813">Transport</keyword>
<proteinExistence type="inferred from homology"/>
<keyword evidence="9" id="KW-0072">Autophagy</keyword>
<dbReference type="GO" id="GO:0000422">
    <property type="term" value="P:autophagy of mitochondrion"/>
    <property type="evidence" value="ECO:0007669"/>
    <property type="project" value="TreeGrafter"/>
</dbReference>
<dbReference type="Gene3D" id="3.30.1460.50">
    <property type="match status" value="1"/>
</dbReference>
<evidence type="ECO:0000256" key="10">
    <source>
        <dbReference type="ARBA" id="ARBA00029833"/>
    </source>
</evidence>
<organism evidence="13 14">
    <name type="scientific">Podarcis lilfordi</name>
    <name type="common">Lilford's wall lizard</name>
    <dbReference type="NCBI Taxonomy" id="74358"/>
    <lineage>
        <taxon>Eukaryota</taxon>
        <taxon>Metazoa</taxon>
        <taxon>Chordata</taxon>
        <taxon>Craniata</taxon>
        <taxon>Vertebrata</taxon>
        <taxon>Euteleostomi</taxon>
        <taxon>Lepidosauria</taxon>
        <taxon>Squamata</taxon>
        <taxon>Bifurcata</taxon>
        <taxon>Unidentata</taxon>
        <taxon>Episquamata</taxon>
        <taxon>Laterata</taxon>
        <taxon>Lacertibaenia</taxon>
        <taxon>Lacertidae</taxon>
        <taxon>Podarcis</taxon>
    </lineage>
</organism>
<evidence type="ECO:0000256" key="3">
    <source>
        <dbReference type="ARBA" id="ARBA00021099"/>
    </source>
</evidence>
<evidence type="ECO:0000313" key="13">
    <source>
        <dbReference type="EMBL" id="CAI5787319.1"/>
    </source>
</evidence>
<evidence type="ECO:0000256" key="1">
    <source>
        <dbReference type="ARBA" id="ARBA00004496"/>
    </source>
</evidence>
<evidence type="ECO:0000256" key="7">
    <source>
        <dbReference type="ARBA" id="ARBA00022786"/>
    </source>
</evidence>
<dbReference type="InterPro" id="IPR007135">
    <property type="entry name" value="Atg3/Atg10"/>
</dbReference>
<feature type="region of interest" description="Disordered" evidence="12">
    <location>
        <begin position="1"/>
        <end position="53"/>
    </location>
</feature>
<dbReference type="GO" id="GO:0000045">
    <property type="term" value="P:autophagosome assembly"/>
    <property type="evidence" value="ECO:0007669"/>
    <property type="project" value="TreeGrafter"/>
</dbReference>
<dbReference type="GO" id="GO:0005829">
    <property type="term" value="C:cytosol"/>
    <property type="evidence" value="ECO:0007669"/>
    <property type="project" value="TreeGrafter"/>
</dbReference>
<accession>A0AA35L1B9</accession>
<keyword evidence="7" id="KW-0833">Ubl conjugation pathway</keyword>
<dbReference type="EMBL" id="OX395136">
    <property type="protein sequence ID" value="CAI5787319.1"/>
    <property type="molecule type" value="Genomic_DNA"/>
</dbReference>
<sequence length="334" mass="38499">MRFRGAGPKAFPGARERRERETGKETARVLLRLRSSARSPPPPSSSHKKGRDGALCASVRNWREAEKMSLNLCGEDFFLEENKFKQYCAEFIKHSQQVGDNWQWRIVKDSVDDGYMTKTHFQMKGGSVTADIEDMASERDEITFAHIGECLDDSQVARNSAASEVIRYEYHVLYSCSYQAPVLYFRACFLDGRPLTLDEIWKGVHECYREQLWQGPWDTITQQEHPLLGQPFFVLHPCRTNEFMSAVLSSSYKQSRNTNYIISWLSIPILSRLQVLTKEILNRSMVLGSNSNCNNRKLRNNIEEDEEGSKMLKWKGNEKGKKRVCAYSTKDKKA</sequence>
<comment type="function">
    <text evidence="11">E2-like enzyme involved in autophagy. Acts as an E2-like enzyme that catalyzes the conjugation of ATG12 to ATG5. ATG12 conjugation to ATG5 is required for autophagy. Likely serves as an ATG5-recognition molecule. Not involved in ATG12 conjugation to ATG3. Plays a role in adenovirus-mediated cell lysis.</text>
</comment>
<keyword evidence="6" id="KW-0808">Transferase</keyword>
<protein>
    <recommendedName>
        <fullName evidence="3">Ubiquitin-like-conjugating enzyme ATG10</fullName>
    </recommendedName>
    <alternativeName>
        <fullName evidence="10">Autophagy-related protein 10</fullName>
    </alternativeName>
</protein>
<keyword evidence="14" id="KW-1185">Reference proteome</keyword>
<evidence type="ECO:0000256" key="4">
    <source>
        <dbReference type="ARBA" id="ARBA00022448"/>
    </source>
</evidence>
<comment type="subcellular location">
    <subcellularLocation>
        <location evidence="1">Cytoplasm</location>
    </subcellularLocation>
</comment>